<accession>A0A1F4XTS7</accession>
<organism evidence="2 3">
    <name type="scientific">Candidatus Adlerbacteria bacterium RIFCSPHIGHO2_12_FULL_53_18</name>
    <dbReference type="NCBI Taxonomy" id="1797242"/>
    <lineage>
        <taxon>Bacteria</taxon>
        <taxon>Candidatus Adleribacteriota</taxon>
    </lineage>
</organism>
<evidence type="ECO:0000256" key="1">
    <source>
        <dbReference type="SAM" id="MobiDB-lite"/>
    </source>
</evidence>
<sequence length="186" mass="20815">MKTAYYRPRSTYPSQQAHKSTPAARSEKYPAREEIEKCLGSHPLTAVVEEDIQTLTAMKHVEGIVAFLVTLTKEGRVISQGRGSAVLNPMNRFIGRTVACAFNSALADAAIRATKVLDTFRTKPEVEALGEDDKPNASNPATDKQLGYLRQLIQINCEEDERERWESQMGELTKQEASKLIESFKR</sequence>
<evidence type="ECO:0000313" key="3">
    <source>
        <dbReference type="Proteomes" id="UP000178091"/>
    </source>
</evidence>
<gene>
    <name evidence="2" type="ORF">A3F55_01715</name>
</gene>
<comment type="caution">
    <text evidence="2">The sequence shown here is derived from an EMBL/GenBank/DDBJ whole genome shotgun (WGS) entry which is preliminary data.</text>
</comment>
<dbReference type="Proteomes" id="UP000178091">
    <property type="component" value="Unassembled WGS sequence"/>
</dbReference>
<reference evidence="2 3" key="1">
    <citation type="journal article" date="2016" name="Nat. Commun.">
        <title>Thousands of microbial genomes shed light on interconnected biogeochemical processes in an aquifer system.</title>
        <authorList>
            <person name="Anantharaman K."/>
            <person name="Brown C.T."/>
            <person name="Hug L.A."/>
            <person name="Sharon I."/>
            <person name="Castelle C.J."/>
            <person name="Probst A.J."/>
            <person name="Thomas B.C."/>
            <person name="Singh A."/>
            <person name="Wilkins M.J."/>
            <person name="Karaoz U."/>
            <person name="Brodie E.L."/>
            <person name="Williams K.H."/>
            <person name="Hubbard S.S."/>
            <person name="Banfield J.F."/>
        </authorList>
    </citation>
    <scope>NUCLEOTIDE SEQUENCE [LARGE SCALE GENOMIC DNA]</scope>
</reference>
<feature type="region of interest" description="Disordered" evidence="1">
    <location>
        <begin position="1"/>
        <end position="26"/>
    </location>
</feature>
<proteinExistence type="predicted"/>
<dbReference type="EMBL" id="MEWW01000003">
    <property type="protein sequence ID" value="OGC85119.1"/>
    <property type="molecule type" value="Genomic_DNA"/>
</dbReference>
<dbReference type="AlphaFoldDB" id="A0A1F4XTS7"/>
<protein>
    <submittedName>
        <fullName evidence="2">Uncharacterized protein</fullName>
    </submittedName>
</protein>
<name>A0A1F4XTS7_9BACT</name>
<evidence type="ECO:0000313" key="2">
    <source>
        <dbReference type="EMBL" id="OGC85119.1"/>
    </source>
</evidence>